<dbReference type="GO" id="GO:0006310">
    <property type="term" value="P:DNA recombination"/>
    <property type="evidence" value="ECO:0007669"/>
    <property type="project" value="UniProtKB-KW"/>
</dbReference>
<dbReference type="AlphaFoldDB" id="A0A382CUV2"/>
<dbReference type="InterPro" id="IPR050808">
    <property type="entry name" value="Phage_Integrase"/>
</dbReference>
<dbReference type="PROSITE" id="PS51898">
    <property type="entry name" value="TYR_RECOMBINASE"/>
    <property type="match status" value="1"/>
</dbReference>
<reference evidence="7" key="1">
    <citation type="submission" date="2018-05" db="EMBL/GenBank/DDBJ databases">
        <authorList>
            <person name="Lanie J.A."/>
            <person name="Ng W.-L."/>
            <person name="Kazmierczak K.M."/>
            <person name="Andrzejewski T.M."/>
            <person name="Davidsen T.M."/>
            <person name="Wayne K.J."/>
            <person name="Tettelin H."/>
            <person name="Glass J.I."/>
            <person name="Rusch D."/>
            <person name="Podicherti R."/>
            <person name="Tsui H.-C.T."/>
            <person name="Winkler M.E."/>
        </authorList>
    </citation>
    <scope>NUCLEOTIDE SEQUENCE</scope>
</reference>
<dbReference type="InterPro" id="IPR002104">
    <property type="entry name" value="Integrase_catalytic"/>
</dbReference>
<keyword evidence="2" id="KW-0229">DNA integration</keyword>
<evidence type="ECO:0000256" key="1">
    <source>
        <dbReference type="ARBA" id="ARBA00008857"/>
    </source>
</evidence>
<name>A0A382CUV2_9ZZZZ</name>
<dbReference type="InterPro" id="IPR013762">
    <property type="entry name" value="Integrase-like_cat_sf"/>
</dbReference>
<keyword evidence="3" id="KW-0233">DNA recombination</keyword>
<dbReference type="GO" id="GO:0046718">
    <property type="term" value="P:symbiont entry into host cell"/>
    <property type="evidence" value="ECO:0007669"/>
    <property type="project" value="UniProtKB-KW"/>
</dbReference>
<evidence type="ECO:0000259" key="6">
    <source>
        <dbReference type="PROSITE" id="PS51898"/>
    </source>
</evidence>
<dbReference type="EMBL" id="UINC01036226">
    <property type="protein sequence ID" value="SVB29865.1"/>
    <property type="molecule type" value="Genomic_DNA"/>
</dbReference>
<dbReference type="GO" id="GO:0075713">
    <property type="term" value="P:establishment of integrated proviral latency"/>
    <property type="evidence" value="ECO:0007669"/>
    <property type="project" value="UniProtKB-KW"/>
</dbReference>
<evidence type="ECO:0000256" key="5">
    <source>
        <dbReference type="ARBA" id="ARBA00023296"/>
    </source>
</evidence>
<accession>A0A382CUV2</accession>
<evidence type="ECO:0000256" key="4">
    <source>
        <dbReference type="ARBA" id="ARBA00023195"/>
    </source>
</evidence>
<dbReference type="InterPro" id="IPR011010">
    <property type="entry name" value="DNA_brk_join_enz"/>
</dbReference>
<protein>
    <recommendedName>
        <fullName evidence="6">Tyr recombinase domain-containing protein</fullName>
    </recommendedName>
</protein>
<keyword evidence="5" id="KW-1160">Virus entry into host cell</keyword>
<comment type="similarity">
    <text evidence="1">Belongs to the 'phage' integrase family.</text>
</comment>
<dbReference type="Gene3D" id="1.10.443.10">
    <property type="entry name" value="Intergrase catalytic core"/>
    <property type="match status" value="1"/>
</dbReference>
<dbReference type="PANTHER" id="PTHR30629:SF2">
    <property type="entry name" value="PROPHAGE INTEGRASE INTS-RELATED"/>
    <property type="match status" value="1"/>
</dbReference>
<sequence length="327" mass="38352">MSDIKDATFGEISKAHLKMITKKTANKDHEYVDKLVPFIGGIYMSELIRPKELNLAVPQYALNRYVLKRAMDGVTANTVNKELSLVNTIGKKAIKEYALLSRKSWESIRLLDESEITRWNFKPSRIRLHLEPEWEAELLKNLSPLLQDMVTFSIHTGQRESIVCNLRWTWMHTDKYSDKIITYFRIPKTFMKSSRFMKEDAYVVLNDIALSSVMKHKPNDSSYVFTETRCTGINVYRKPISQINSTGYKSARLLASNKYPDIMNTDVHSFKRTFITRMIDADVPYEWVQRLANHKLPEITEQYNKMSPRKRVVMHKYVQRLTRKEEV</sequence>
<dbReference type="GO" id="GO:0044826">
    <property type="term" value="P:viral genome integration into host DNA"/>
    <property type="evidence" value="ECO:0007669"/>
    <property type="project" value="UniProtKB-KW"/>
</dbReference>
<dbReference type="GO" id="GO:0015074">
    <property type="term" value="P:DNA integration"/>
    <property type="evidence" value="ECO:0007669"/>
    <property type="project" value="UniProtKB-KW"/>
</dbReference>
<organism evidence="7">
    <name type="scientific">marine metagenome</name>
    <dbReference type="NCBI Taxonomy" id="408172"/>
    <lineage>
        <taxon>unclassified sequences</taxon>
        <taxon>metagenomes</taxon>
        <taxon>ecological metagenomes</taxon>
    </lineage>
</organism>
<dbReference type="Pfam" id="PF00589">
    <property type="entry name" value="Phage_integrase"/>
    <property type="match status" value="1"/>
</dbReference>
<evidence type="ECO:0000313" key="7">
    <source>
        <dbReference type="EMBL" id="SVB29865.1"/>
    </source>
</evidence>
<gene>
    <name evidence="7" type="ORF">METZ01_LOCUS182719</name>
</gene>
<dbReference type="SUPFAM" id="SSF56349">
    <property type="entry name" value="DNA breaking-rejoining enzymes"/>
    <property type="match status" value="1"/>
</dbReference>
<keyword evidence="4" id="KW-1179">Viral genome integration</keyword>
<dbReference type="GO" id="GO:0003677">
    <property type="term" value="F:DNA binding"/>
    <property type="evidence" value="ECO:0007669"/>
    <property type="project" value="InterPro"/>
</dbReference>
<dbReference type="PANTHER" id="PTHR30629">
    <property type="entry name" value="PROPHAGE INTEGRASE"/>
    <property type="match status" value="1"/>
</dbReference>
<evidence type="ECO:0000256" key="2">
    <source>
        <dbReference type="ARBA" id="ARBA00022908"/>
    </source>
</evidence>
<evidence type="ECO:0000256" key="3">
    <source>
        <dbReference type="ARBA" id="ARBA00023172"/>
    </source>
</evidence>
<feature type="domain" description="Tyr recombinase" evidence="6">
    <location>
        <begin position="125"/>
        <end position="316"/>
    </location>
</feature>
<proteinExistence type="inferred from homology"/>